<dbReference type="eggNOG" id="COG3291">
    <property type="taxonomic scope" value="Bacteria"/>
</dbReference>
<sequence>MKDKKNGEFGAKQFGGASGDEQDWFKLTIKGYINGEAKDNHVDFYLADYRSPDNLFDYIVNTWQWVDLTPLGNVDSLAFELSSSDVGVWGMNTPAYFAIDNFNNPQFPGKPGMTGSTAIHKDSQVFKIWASGGSVTRGFQDISKKELGKASTGDLSGAYGKAGTGLVSLGDSGYATLTFDMPIRNGDGSDFAVFEYSFEQAFKELAFVEVSSDGEHFFRFPATSYTDPVTHQIDQAGTNAYLSENLLNNLAGKYNGEFGTPFDLEELKDIEGLNIDAVTHVRIVDVVGSINPLYASKDEEGRNVNDPWPTPFPSSGFDLDAIGVINTGVPAGIVGAGESRISIYPNPSQKNQFINITLDVSVDQEYGVQIYDLAGQLMKSHKAGSQQFSISTEGFIAGIYVLKVIDEGEVITRKFVVN</sequence>
<gene>
    <name evidence="2" type="ORF">MYP_4105</name>
</gene>
<reference evidence="2 3" key="1">
    <citation type="submission" date="2014-09" db="EMBL/GenBank/DDBJ databases">
        <title>Sporocytophaga myxococcoides PG-01 genome sequencing.</title>
        <authorList>
            <person name="Liu L."/>
            <person name="Gao P.J."/>
            <person name="Chen G.J."/>
            <person name="Wang L.S."/>
        </authorList>
    </citation>
    <scope>NUCLEOTIDE SEQUENCE [LARGE SCALE GENOMIC DNA]</scope>
    <source>
        <strain evidence="2 3">PG-01</strain>
    </source>
</reference>
<name>A0A098LIV5_9BACT</name>
<comment type="caution">
    <text evidence="2">The sequence shown here is derived from an EMBL/GenBank/DDBJ whole genome shotgun (WGS) entry which is preliminary data.</text>
</comment>
<dbReference type="InterPro" id="IPR027828">
    <property type="entry name" value="DUF4465"/>
</dbReference>
<proteinExistence type="predicted"/>
<evidence type="ECO:0000313" key="2">
    <source>
        <dbReference type="EMBL" id="GAL86875.1"/>
    </source>
</evidence>
<dbReference type="AlphaFoldDB" id="A0A098LIV5"/>
<dbReference type="STRING" id="153721.MYP_4105"/>
<keyword evidence="3" id="KW-1185">Reference proteome</keyword>
<dbReference type="Proteomes" id="UP000030185">
    <property type="component" value="Unassembled WGS sequence"/>
</dbReference>
<evidence type="ECO:0000313" key="3">
    <source>
        <dbReference type="Proteomes" id="UP000030185"/>
    </source>
</evidence>
<feature type="domain" description="Secretion system C-terminal sorting" evidence="1">
    <location>
        <begin position="343"/>
        <end position="417"/>
    </location>
</feature>
<accession>A0A098LIV5</accession>
<dbReference type="InterPro" id="IPR026444">
    <property type="entry name" value="Secre_tail"/>
</dbReference>
<dbReference type="EMBL" id="BBLT01000010">
    <property type="protein sequence ID" value="GAL86875.1"/>
    <property type="molecule type" value="Genomic_DNA"/>
</dbReference>
<dbReference type="Pfam" id="PF18962">
    <property type="entry name" value="Por_Secre_tail"/>
    <property type="match status" value="1"/>
</dbReference>
<dbReference type="NCBIfam" id="TIGR04183">
    <property type="entry name" value="Por_Secre_tail"/>
    <property type="match status" value="1"/>
</dbReference>
<protein>
    <recommendedName>
        <fullName evidence="1">Secretion system C-terminal sorting domain-containing protein</fullName>
    </recommendedName>
</protein>
<organism evidence="2 3">
    <name type="scientific">Sporocytophaga myxococcoides</name>
    <dbReference type="NCBI Taxonomy" id="153721"/>
    <lineage>
        <taxon>Bacteria</taxon>
        <taxon>Pseudomonadati</taxon>
        <taxon>Bacteroidota</taxon>
        <taxon>Cytophagia</taxon>
        <taxon>Cytophagales</taxon>
        <taxon>Cytophagaceae</taxon>
        <taxon>Sporocytophaga</taxon>
    </lineage>
</organism>
<evidence type="ECO:0000259" key="1">
    <source>
        <dbReference type="Pfam" id="PF18962"/>
    </source>
</evidence>
<dbReference type="Gene3D" id="2.60.120.1350">
    <property type="entry name" value="Protein of unknown function DUF4465"/>
    <property type="match status" value="1"/>
</dbReference>
<dbReference type="Pfam" id="PF14717">
    <property type="entry name" value="DUF4465"/>
    <property type="match status" value="1"/>
</dbReference>